<evidence type="ECO:0000313" key="14">
    <source>
        <dbReference type="RefSeq" id="XP_013780259.1"/>
    </source>
</evidence>
<evidence type="ECO:0000256" key="1">
    <source>
        <dbReference type="ARBA" id="ARBA00004141"/>
    </source>
</evidence>
<keyword evidence="4 11" id="KW-1133">Transmembrane helix</keyword>
<keyword evidence="3 9" id="KW-0812">Transmembrane</keyword>
<organism evidence="13 14">
    <name type="scientific">Limulus polyphemus</name>
    <name type="common">Atlantic horseshoe crab</name>
    <dbReference type="NCBI Taxonomy" id="6850"/>
    <lineage>
        <taxon>Eukaryota</taxon>
        <taxon>Metazoa</taxon>
        <taxon>Ecdysozoa</taxon>
        <taxon>Arthropoda</taxon>
        <taxon>Chelicerata</taxon>
        <taxon>Merostomata</taxon>
        <taxon>Xiphosura</taxon>
        <taxon>Limulidae</taxon>
        <taxon>Limulus</taxon>
    </lineage>
</organism>
<feature type="transmembrane region" description="Helical" evidence="11">
    <location>
        <begin position="108"/>
        <end position="133"/>
    </location>
</feature>
<dbReference type="PROSITE" id="PS50262">
    <property type="entry name" value="G_PROTEIN_RECEP_F1_2"/>
    <property type="match status" value="1"/>
</dbReference>
<keyword evidence="8 9" id="KW-0807">Transducer</keyword>
<dbReference type="Proteomes" id="UP000694941">
    <property type="component" value="Unplaced"/>
</dbReference>
<keyword evidence="5 9" id="KW-0297">G-protein coupled receptor</keyword>
<dbReference type="InterPro" id="IPR000611">
    <property type="entry name" value="NPY_rcpt"/>
</dbReference>
<dbReference type="PROSITE" id="PS00237">
    <property type="entry name" value="G_PROTEIN_RECEP_F1_1"/>
    <property type="match status" value="1"/>
</dbReference>
<dbReference type="GeneID" id="106464646"/>
<dbReference type="PRINTS" id="PR00237">
    <property type="entry name" value="GPCRRHODOPSN"/>
</dbReference>
<dbReference type="InterPro" id="IPR000276">
    <property type="entry name" value="GPCR_Rhodpsn"/>
</dbReference>
<feature type="transmembrane region" description="Helical" evidence="11">
    <location>
        <begin position="234"/>
        <end position="255"/>
    </location>
</feature>
<dbReference type="PANTHER" id="PTHR45695">
    <property type="entry name" value="LEUCOKININ RECEPTOR-RELATED"/>
    <property type="match status" value="1"/>
</dbReference>
<evidence type="ECO:0000313" key="13">
    <source>
        <dbReference type="Proteomes" id="UP000694941"/>
    </source>
</evidence>
<evidence type="ECO:0000256" key="6">
    <source>
        <dbReference type="ARBA" id="ARBA00023136"/>
    </source>
</evidence>
<dbReference type="SMART" id="SM01381">
    <property type="entry name" value="7TM_GPCR_Srsx"/>
    <property type="match status" value="1"/>
</dbReference>
<dbReference type="Pfam" id="PF00001">
    <property type="entry name" value="7tm_1"/>
    <property type="match status" value="1"/>
</dbReference>
<name>A0ABM1BEB3_LIMPO</name>
<proteinExistence type="inferred from homology"/>
<evidence type="ECO:0000256" key="11">
    <source>
        <dbReference type="SAM" id="Phobius"/>
    </source>
</evidence>
<dbReference type="InterPro" id="IPR017452">
    <property type="entry name" value="GPCR_Rhodpsn_7TM"/>
</dbReference>
<feature type="transmembrane region" description="Helical" evidence="11">
    <location>
        <begin position="187"/>
        <end position="205"/>
    </location>
</feature>
<accession>A0ABM1BEB3</accession>
<sequence length="507" mass="59032">MELINQSSNSVNVASDDYEQYYDIFFDEVFRNLMEHTVAENETDVLKLLLRNWSETFIELFDQHYDYTKEVLVIFFYTLIIIISVFGNGLICYTVLQRGGRRTKINILIVNLSISDLLMTVLNIPFNVARLLLPNWPFGQVMCGLLPFVQVTTVYVSSFTMVCIAIDRYRAIVHPLMPRKRTGNTRIISVIWILAALLAIGHAVFNKVLKVFSYRLMMRCRVVYPSPAEEYRKWHTFITTLTQYVIPLAMTTVAYGRVVVRIWRRETIGDVTEQQLASQLQAKRRTIKMLILVGIVFAICWLPLNLYHLIIDFNLSPEFLPSTTYFFMFHWLAMSSVCYNPFIYCWLNKHFRTSARKVFRYCFCYKDISSSNTAEQFNQQNRTTPLDNVLNGHCKEYSRHKTDLGGSQSVKTCVTISHLQGPGRGKNSHKDSHDSSSPRVLFSLKRSRSLLEQANRDKNYLTVDDLHQHEVTFQWEVTNVKTTTLRHSFSANKILARIRKSQSWSYV</sequence>
<feature type="transmembrane region" description="Helical" evidence="11">
    <location>
        <begin position="323"/>
        <end position="347"/>
    </location>
</feature>
<feature type="transmembrane region" description="Helical" evidence="11">
    <location>
        <begin position="74"/>
        <end position="96"/>
    </location>
</feature>
<feature type="transmembrane region" description="Helical" evidence="11">
    <location>
        <begin position="289"/>
        <end position="311"/>
    </location>
</feature>
<evidence type="ECO:0000259" key="12">
    <source>
        <dbReference type="PROSITE" id="PS50262"/>
    </source>
</evidence>
<keyword evidence="7 9" id="KW-0675">Receptor</keyword>
<keyword evidence="6 11" id="KW-0472">Membrane</keyword>
<evidence type="ECO:0000256" key="7">
    <source>
        <dbReference type="ARBA" id="ARBA00023170"/>
    </source>
</evidence>
<gene>
    <name evidence="14" type="primary">LOC106464646</name>
</gene>
<dbReference type="PRINTS" id="PR01012">
    <property type="entry name" value="NRPEPTIDEYR"/>
</dbReference>
<reference evidence="14" key="1">
    <citation type="submission" date="2025-08" db="UniProtKB">
        <authorList>
            <consortium name="RefSeq"/>
        </authorList>
    </citation>
    <scope>IDENTIFICATION</scope>
    <source>
        <tissue evidence="14">Muscle</tissue>
    </source>
</reference>
<comment type="similarity">
    <text evidence="2 9">Belongs to the G-protein coupled receptor 1 family.</text>
</comment>
<evidence type="ECO:0000256" key="9">
    <source>
        <dbReference type="RuleBase" id="RU000688"/>
    </source>
</evidence>
<evidence type="ECO:0000256" key="10">
    <source>
        <dbReference type="SAM" id="MobiDB-lite"/>
    </source>
</evidence>
<feature type="region of interest" description="Disordered" evidence="10">
    <location>
        <begin position="419"/>
        <end position="439"/>
    </location>
</feature>
<dbReference type="PANTHER" id="PTHR45695:SF9">
    <property type="entry name" value="LEUCOKININ RECEPTOR"/>
    <property type="match status" value="1"/>
</dbReference>
<evidence type="ECO:0000256" key="8">
    <source>
        <dbReference type="ARBA" id="ARBA00023224"/>
    </source>
</evidence>
<feature type="domain" description="G-protein coupled receptors family 1 profile" evidence="12">
    <location>
        <begin position="87"/>
        <end position="344"/>
    </location>
</feature>
<evidence type="ECO:0000256" key="2">
    <source>
        <dbReference type="ARBA" id="ARBA00010663"/>
    </source>
</evidence>
<comment type="subcellular location">
    <subcellularLocation>
        <location evidence="1">Membrane</location>
        <topology evidence="1">Multi-pass membrane protein</topology>
    </subcellularLocation>
</comment>
<dbReference type="Gene3D" id="1.20.1070.10">
    <property type="entry name" value="Rhodopsin 7-helix transmembrane proteins"/>
    <property type="match status" value="1"/>
</dbReference>
<dbReference type="RefSeq" id="XP_013780259.1">
    <property type="nucleotide sequence ID" value="XM_013924805.2"/>
</dbReference>
<dbReference type="SUPFAM" id="SSF81321">
    <property type="entry name" value="Family A G protein-coupled receptor-like"/>
    <property type="match status" value="1"/>
</dbReference>
<keyword evidence="13" id="KW-1185">Reference proteome</keyword>
<evidence type="ECO:0000256" key="4">
    <source>
        <dbReference type="ARBA" id="ARBA00022989"/>
    </source>
</evidence>
<feature type="transmembrane region" description="Helical" evidence="11">
    <location>
        <begin position="145"/>
        <end position="166"/>
    </location>
</feature>
<evidence type="ECO:0000256" key="5">
    <source>
        <dbReference type="ARBA" id="ARBA00023040"/>
    </source>
</evidence>
<evidence type="ECO:0000256" key="3">
    <source>
        <dbReference type="ARBA" id="ARBA00022692"/>
    </source>
</evidence>
<protein>
    <submittedName>
        <fullName evidence="14">Probable G-protein coupled receptor 83</fullName>
    </submittedName>
</protein>